<reference evidence="1" key="1">
    <citation type="submission" date="2023-08" db="EMBL/GenBank/DDBJ databases">
        <authorList>
            <person name="Alioto T."/>
            <person name="Alioto T."/>
            <person name="Gomez Garrido J."/>
        </authorList>
    </citation>
    <scope>NUCLEOTIDE SEQUENCE</scope>
</reference>
<protein>
    <submittedName>
        <fullName evidence="1">Uncharacterized protein</fullName>
    </submittedName>
</protein>
<proteinExistence type="predicted"/>
<accession>A0AA36B362</accession>
<sequence length="69" mass="8319">MKEKRGDLLFNMPMRKSSNLSNHRARVRKLQKREAHARSALIEYELSSHWRTFALFFRNKRIASFVLNQ</sequence>
<evidence type="ECO:0000313" key="2">
    <source>
        <dbReference type="Proteomes" id="UP001162480"/>
    </source>
</evidence>
<name>A0AA36B362_OCTVU</name>
<dbReference type="AlphaFoldDB" id="A0AA36B362"/>
<organism evidence="1 2">
    <name type="scientific">Octopus vulgaris</name>
    <name type="common">Common octopus</name>
    <dbReference type="NCBI Taxonomy" id="6645"/>
    <lineage>
        <taxon>Eukaryota</taxon>
        <taxon>Metazoa</taxon>
        <taxon>Spiralia</taxon>
        <taxon>Lophotrochozoa</taxon>
        <taxon>Mollusca</taxon>
        <taxon>Cephalopoda</taxon>
        <taxon>Coleoidea</taxon>
        <taxon>Octopodiformes</taxon>
        <taxon>Octopoda</taxon>
        <taxon>Incirrata</taxon>
        <taxon>Octopodidae</taxon>
        <taxon>Octopus</taxon>
    </lineage>
</organism>
<gene>
    <name evidence="1" type="ORF">OCTVUL_1B010660</name>
</gene>
<keyword evidence="2" id="KW-1185">Reference proteome</keyword>
<evidence type="ECO:0000313" key="1">
    <source>
        <dbReference type="EMBL" id="CAI9727080.1"/>
    </source>
</evidence>
<dbReference type="EMBL" id="OX597821">
    <property type="protein sequence ID" value="CAI9727080.1"/>
    <property type="molecule type" value="Genomic_DNA"/>
</dbReference>
<dbReference type="Proteomes" id="UP001162480">
    <property type="component" value="Chromosome 8"/>
</dbReference>